<accession>A0A642UFT7</accession>
<keyword evidence="3" id="KW-1185">Reference proteome</keyword>
<dbReference type="Proteomes" id="UP000449547">
    <property type="component" value="Unassembled WGS sequence"/>
</dbReference>
<dbReference type="EMBL" id="SWFT01000149">
    <property type="protein sequence ID" value="KAA8898120.1"/>
    <property type="molecule type" value="Genomic_DNA"/>
</dbReference>
<dbReference type="GeneID" id="54783626"/>
<dbReference type="VEuPathDB" id="FungiDB:DIURU_004975"/>
<dbReference type="RefSeq" id="XP_034010377.1">
    <property type="nucleotide sequence ID" value="XM_034157905.1"/>
</dbReference>
<organism evidence="2 3">
    <name type="scientific">Diutina rugosa</name>
    <name type="common">Yeast</name>
    <name type="synonym">Candida rugosa</name>
    <dbReference type="NCBI Taxonomy" id="5481"/>
    <lineage>
        <taxon>Eukaryota</taxon>
        <taxon>Fungi</taxon>
        <taxon>Dikarya</taxon>
        <taxon>Ascomycota</taxon>
        <taxon>Saccharomycotina</taxon>
        <taxon>Pichiomycetes</taxon>
        <taxon>Debaryomycetaceae</taxon>
        <taxon>Diutina</taxon>
    </lineage>
</organism>
<keyword evidence="1" id="KW-0175">Coiled coil</keyword>
<evidence type="ECO:0000256" key="1">
    <source>
        <dbReference type="SAM" id="Coils"/>
    </source>
</evidence>
<gene>
    <name evidence="2" type="ORF">DIURU_004975</name>
</gene>
<proteinExistence type="predicted"/>
<reference evidence="2 3" key="1">
    <citation type="submission" date="2019-07" db="EMBL/GenBank/DDBJ databases">
        <title>Genome assembly of two rare yeast pathogens: Diutina rugosa and Trichomonascus ciferrii.</title>
        <authorList>
            <person name="Mixao V."/>
            <person name="Saus E."/>
            <person name="Hansen A."/>
            <person name="Lass-Flor C."/>
            <person name="Gabaldon T."/>
        </authorList>
    </citation>
    <scope>NUCLEOTIDE SEQUENCE [LARGE SCALE GENOMIC DNA]</scope>
    <source>
        <strain evidence="2 3">CBS 613</strain>
    </source>
</reference>
<name>A0A642UFT7_DIURU</name>
<protein>
    <submittedName>
        <fullName evidence="2">Uncharacterized protein</fullName>
    </submittedName>
</protein>
<evidence type="ECO:0000313" key="2">
    <source>
        <dbReference type="EMBL" id="KAA8898120.1"/>
    </source>
</evidence>
<comment type="caution">
    <text evidence="2">The sequence shown here is derived from an EMBL/GenBank/DDBJ whole genome shotgun (WGS) entry which is preliminary data.</text>
</comment>
<dbReference type="AlphaFoldDB" id="A0A642UFT7"/>
<evidence type="ECO:0000313" key="3">
    <source>
        <dbReference type="Proteomes" id="UP000449547"/>
    </source>
</evidence>
<dbReference type="Gene3D" id="1.20.5.170">
    <property type="match status" value="1"/>
</dbReference>
<sequence>MNAPKLTAILDQGVQGFINKLEQVILSRMTVIAADSGVSNLAESVATIQNENDELKQSLGQLRSQVASLTRDVPSEYNYLHKCYPGLSIGYAPSNYEGAEPAPATIDVAVIINSTSEPLVMDKVLRIQQAFVTNRVKFEYWGEAASRFLGDSLLNTYLQISSPTWKDFVDTVYCEPLLRQYNWQRLIQWDSMWPRSQQSVIQYFKQLFNLCEQLREPGHLEHQKLRVASVLSTYFADRIADVVFEDITTLSELQAMVLGRFNVHDKFPGEVSTLKKSIHKYVKVAENEDGSAVYRKDSMGLSAKPSMASIKSMSSSGTLHVDIHGSPTRIRNPVSF</sequence>
<feature type="coiled-coil region" evidence="1">
    <location>
        <begin position="38"/>
        <end position="72"/>
    </location>
</feature>